<reference evidence="2 4" key="3">
    <citation type="journal article" date="2017" name="Elife">
        <title>Extensive horizontal gene transfer in cheese-associated bacteria.</title>
        <authorList>
            <person name="Bonham K.S."/>
            <person name="Wolfe B.E."/>
            <person name="Dutton R.J."/>
        </authorList>
    </citation>
    <scope>NUCLEOTIDE SEQUENCE [LARGE SCALE GENOMIC DNA]</scope>
    <source>
        <strain evidence="2 4">962_8</strain>
    </source>
</reference>
<dbReference type="eggNOG" id="COG2104">
    <property type="taxonomic scope" value="Bacteria"/>
</dbReference>
<protein>
    <submittedName>
        <fullName evidence="1">Sulfur carrier protein ThiS</fullName>
    </submittedName>
    <submittedName>
        <fullName evidence="2">Thiamine biosynthesis protein ThiS</fullName>
    </submittedName>
</protein>
<dbReference type="InterPro" id="IPR016155">
    <property type="entry name" value="Mopterin_synth/thiamin_S_b"/>
</dbReference>
<dbReference type="KEGG" id="blin:BLSMQ_1600"/>
<proteinExistence type="predicted"/>
<dbReference type="Gene3D" id="3.10.20.30">
    <property type="match status" value="1"/>
</dbReference>
<evidence type="ECO:0000313" key="4">
    <source>
        <dbReference type="Proteomes" id="UP000218620"/>
    </source>
</evidence>
<dbReference type="Proteomes" id="UP000218620">
    <property type="component" value="Unassembled WGS sequence"/>
</dbReference>
<evidence type="ECO:0000313" key="1">
    <source>
        <dbReference type="EMBL" id="AOP53310.1"/>
    </source>
</evidence>
<name>A0A1D7W2X4_BREAU</name>
<dbReference type="EMBL" id="NRGQ01000003">
    <property type="protein sequence ID" value="PCC44303.1"/>
    <property type="molecule type" value="Genomic_DNA"/>
</dbReference>
<dbReference type="InterPro" id="IPR010035">
    <property type="entry name" value="Thi_S"/>
</dbReference>
<dbReference type="InterPro" id="IPR003749">
    <property type="entry name" value="ThiS/MoaD-like"/>
</dbReference>
<sequence length="82" mass="8589">MTDTISITLNGERHVLARPTTARDLVSGLVDKDIAVDGTSVDGTRLGIALAVDGEVIRRGKWSDFTLAEGHSVDIVTAVQGG</sequence>
<dbReference type="CDD" id="cd00565">
    <property type="entry name" value="Ubl_ThiS"/>
    <property type="match status" value="1"/>
</dbReference>
<reference evidence="1" key="1">
    <citation type="submission" date="2016-09" db="EMBL/GenBank/DDBJ databases">
        <title>Complete Genome Sequence of Brevibacterium aurantiacum SMQ-1335.</title>
        <authorList>
            <person name="de Melo A.G."/>
            <person name="Labrie S.J."/>
            <person name="Dumaresq J."/>
            <person name="Roberts R.J."/>
            <person name="Tremblay D.M."/>
            <person name="Moineau S."/>
        </authorList>
    </citation>
    <scope>NUCLEOTIDE SEQUENCE</scope>
    <source>
        <strain evidence="1">SMQ-1335</strain>
    </source>
</reference>
<dbReference type="RefSeq" id="WP_069599954.1">
    <property type="nucleotide sequence ID" value="NZ_CP017150.1"/>
</dbReference>
<dbReference type="EMBL" id="CP017150">
    <property type="protein sequence ID" value="AOP53310.1"/>
    <property type="molecule type" value="Genomic_DNA"/>
</dbReference>
<dbReference type="OrthoDB" id="163636at2"/>
<reference evidence="3" key="2">
    <citation type="submission" date="2016-09" db="EMBL/GenBank/DDBJ databases">
        <title>Complete Genome Sequence of Brevibacterium linens SMQ-1335.</title>
        <authorList>
            <person name="de Melo A.G."/>
            <person name="Labrie S.J."/>
            <person name="Dumaresq J."/>
            <person name="Roberts R.J."/>
            <person name="Tremblay D.M."/>
            <person name="Moineau S."/>
        </authorList>
    </citation>
    <scope>NUCLEOTIDE SEQUENCE [LARGE SCALE GENOMIC DNA]</scope>
    <source>
        <strain evidence="3">SMQ-1335</strain>
    </source>
</reference>
<organism evidence="1 3">
    <name type="scientific">Brevibacterium aurantiacum</name>
    <dbReference type="NCBI Taxonomy" id="273384"/>
    <lineage>
        <taxon>Bacteria</taxon>
        <taxon>Bacillati</taxon>
        <taxon>Actinomycetota</taxon>
        <taxon>Actinomycetes</taxon>
        <taxon>Micrococcales</taxon>
        <taxon>Brevibacteriaceae</taxon>
        <taxon>Brevibacterium</taxon>
    </lineage>
</organism>
<gene>
    <name evidence="2" type="primary">thiS</name>
    <name evidence="1" type="ORF">BLSMQ_1600</name>
    <name evidence="2" type="ORF">CIK65_01530</name>
</gene>
<dbReference type="Proteomes" id="UP000094793">
    <property type="component" value="Chromosome"/>
</dbReference>
<dbReference type="InterPro" id="IPR012675">
    <property type="entry name" value="Beta-grasp_dom_sf"/>
</dbReference>
<accession>A0A1D7W2X4</accession>
<dbReference type="Pfam" id="PF02597">
    <property type="entry name" value="ThiS"/>
    <property type="match status" value="1"/>
</dbReference>
<evidence type="ECO:0000313" key="2">
    <source>
        <dbReference type="EMBL" id="PCC44303.1"/>
    </source>
</evidence>
<dbReference type="NCBIfam" id="TIGR01683">
    <property type="entry name" value="thiS"/>
    <property type="match status" value="1"/>
</dbReference>
<dbReference type="SUPFAM" id="SSF54285">
    <property type="entry name" value="MoaD/ThiS"/>
    <property type="match status" value="1"/>
</dbReference>
<accession>A0A2A3YYI5</accession>
<dbReference type="AlphaFoldDB" id="A0A1D7W2X4"/>
<evidence type="ECO:0000313" key="3">
    <source>
        <dbReference type="Proteomes" id="UP000094793"/>
    </source>
</evidence>
<dbReference type="PATRIC" id="fig|1703.10.peg.1644"/>